<accession>A0A4U8Z5U5</accession>
<proteinExistence type="predicted"/>
<evidence type="ECO:0000313" key="2">
    <source>
        <dbReference type="Proteomes" id="UP000294360"/>
    </source>
</evidence>
<organism evidence="1 2">
    <name type="scientific">Methylocella tundrae</name>
    <dbReference type="NCBI Taxonomy" id="227605"/>
    <lineage>
        <taxon>Bacteria</taxon>
        <taxon>Pseudomonadati</taxon>
        <taxon>Pseudomonadota</taxon>
        <taxon>Alphaproteobacteria</taxon>
        <taxon>Hyphomicrobiales</taxon>
        <taxon>Beijerinckiaceae</taxon>
        <taxon>Methylocella</taxon>
    </lineage>
</organism>
<sequence length="94" mass="9813">MPQLHSFPSLLSQLTPWLIAVDTVEAAITEAAIMEASIAGACIVEASIVEASIVEASIGEASIGEASIGEAMCVVAFTPDHYADMRPTRPAIEQ</sequence>
<name>A0A4U8Z5U5_METTU</name>
<dbReference type="Proteomes" id="UP000294360">
    <property type="component" value="Chromosome"/>
</dbReference>
<dbReference type="AlphaFoldDB" id="A0A4U8Z5U5"/>
<reference evidence="1 2" key="1">
    <citation type="submission" date="2019-03" db="EMBL/GenBank/DDBJ databases">
        <authorList>
            <person name="Kox A.R. M."/>
        </authorList>
    </citation>
    <scope>NUCLEOTIDE SEQUENCE [LARGE SCALE GENOMIC DNA]</scope>
    <source>
        <strain evidence="1">MTUNDRAET4 annotated genome</strain>
    </source>
</reference>
<protein>
    <submittedName>
        <fullName evidence="1">Uncharacterized protein</fullName>
    </submittedName>
</protein>
<gene>
    <name evidence="1" type="ORF">MTUNDRAET4_4038</name>
</gene>
<dbReference type="EMBL" id="LR536450">
    <property type="protein sequence ID" value="VFU10919.1"/>
    <property type="molecule type" value="Genomic_DNA"/>
</dbReference>
<dbReference type="KEGG" id="mtun:MTUNDRAET4_4038"/>
<evidence type="ECO:0000313" key="1">
    <source>
        <dbReference type="EMBL" id="VFU10919.1"/>
    </source>
</evidence>